<dbReference type="SUPFAM" id="SSF53649">
    <property type="entry name" value="Alkaline phosphatase-like"/>
    <property type="match status" value="1"/>
</dbReference>
<evidence type="ECO:0000313" key="5">
    <source>
        <dbReference type="Proteomes" id="UP000003688"/>
    </source>
</evidence>
<dbReference type="Pfam" id="PF00884">
    <property type="entry name" value="Sulfatase"/>
    <property type="match status" value="1"/>
</dbReference>
<feature type="domain" description="Sulfatase N-terminal" evidence="3">
    <location>
        <begin position="37"/>
        <end position="406"/>
    </location>
</feature>
<keyword evidence="2" id="KW-0378">Hydrolase</keyword>
<dbReference type="PANTHER" id="PTHR43751">
    <property type="entry name" value="SULFATASE"/>
    <property type="match status" value="1"/>
</dbReference>
<evidence type="ECO:0000256" key="1">
    <source>
        <dbReference type="ARBA" id="ARBA00008779"/>
    </source>
</evidence>
<dbReference type="InterPro" id="IPR000917">
    <property type="entry name" value="Sulfatase_N"/>
</dbReference>
<dbReference type="InterPro" id="IPR052701">
    <property type="entry name" value="GAG_Ulvan_Degrading_Sulfatases"/>
</dbReference>
<dbReference type="OrthoDB" id="9762324at2"/>
<organism evidence="4 5">
    <name type="scientific">Pedosphaera parvula (strain Ellin514)</name>
    <dbReference type="NCBI Taxonomy" id="320771"/>
    <lineage>
        <taxon>Bacteria</taxon>
        <taxon>Pseudomonadati</taxon>
        <taxon>Verrucomicrobiota</taxon>
        <taxon>Pedosphaerae</taxon>
        <taxon>Pedosphaerales</taxon>
        <taxon>Pedosphaeraceae</taxon>
        <taxon>Pedosphaera</taxon>
    </lineage>
</organism>
<dbReference type="Gene3D" id="3.30.1120.10">
    <property type="match status" value="1"/>
</dbReference>
<protein>
    <submittedName>
        <fullName evidence="4">Sulfatase</fullName>
    </submittedName>
</protein>
<dbReference type="STRING" id="320771.Cflav_PD2882"/>
<comment type="similarity">
    <text evidence="1">Belongs to the sulfatase family.</text>
</comment>
<keyword evidence="5" id="KW-1185">Reference proteome</keyword>
<evidence type="ECO:0000256" key="2">
    <source>
        <dbReference type="ARBA" id="ARBA00022801"/>
    </source>
</evidence>
<dbReference type="PROSITE" id="PS00523">
    <property type="entry name" value="SULFATASE_1"/>
    <property type="match status" value="1"/>
</dbReference>
<dbReference type="InterPro" id="IPR024607">
    <property type="entry name" value="Sulfatase_CS"/>
</dbReference>
<gene>
    <name evidence="4" type="ORF">Cflav_PD2882</name>
</gene>
<comment type="caution">
    <text evidence="4">The sequence shown here is derived from an EMBL/GenBank/DDBJ whole genome shotgun (WGS) entry which is preliminary data.</text>
</comment>
<proteinExistence type="inferred from homology"/>
<dbReference type="GO" id="GO:0016787">
    <property type="term" value="F:hydrolase activity"/>
    <property type="evidence" value="ECO:0007669"/>
    <property type="project" value="UniProtKB-KW"/>
</dbReference>
<sequence length="515" mass="56260" precursor="true">MTSQDLLLRILNKLFLGLAAAGIFFGVMGRSRAAERPNIVLILADDLGYGDVSCYGATKVQTPNIDKVAESGLRFLDAHSSSATCTPSRYALLTGEYPWRKKGTGILPGDANLIIKPGSTTLPEMLRKGGYKTGAVGKWHLGLGDGEIDWNTEIKPGPLEIGFDYSFIMPATADRVPCVFVENHRVVDLDAKDPIQVSFKEKVGSDPTGQEHPELLKMRPSHGHDMTIVNGISRIGYMSGGKSARWVDEELAQTLTKQAVGFIEKNKDGPFFLYFATHDIHVPRVPNARFAGKSGMGPRGDVILQFDWTVGEIVKTLRQLKLEDNTILIVTSDNGPVVDDGYQDQAREKLNGHRPAGPLRGGKYSAFEGGTRVPFILSWPGHVKSGVSDALICQIDFLASFAQLTGCRLNQADGPDSLNILPAFVGDSKMGRDYVVEHAFVLALRKGNQKFIEPGKGPKFSKPTATETGIDPDGLFYDLTDDIGETNNLSIQVSEKAKQYQAELEKLRKEGRSRP</sequence>
<dbReference type="EMBL" id="ABOX02000023">
    <property type="protein sequence ID" value="EEF59874.1"/>
    <property type="molecule type" value="Genomic_DNA"/>
</dbReference>
<accession>B9XK51</accession>
<dbReference type="PROSITE" id="PS00149">
    <property type="entry name" value="SULFATASE_2"/>
    <property type="match status" value="1"/>
</dbReference>
<dbReference type="Gene3D" id="3.40.720.10">
    <property type="entry name" value="Alkaline Phosphatase, subunit A"/>
    <property type="match status" value="1"/>
</dbReference>
<dbReference type="Proteomes" id="UP000003688">
    <property type="component" value="Unassembled WGS sequence"/>
</dbReference>
<evidence type="ECO:0000313" key="4">
    <source>
        <dbReference type="EMBL" id="EEF59874.1"/>
    </source>
</evidence>
<dbReference type="AlphaFoldDB" id="B9XK51"/>
<dbReference type="CDD" id="cd16143">
    <property type="entry name" value="ARS_like"/>
    <property type="match status" value="1"/>
</dbReference>
<dbReference type="InterPro" id="IPR017850">
    <property type="entry name" value="Alkaline_phosphatase_core_sf"/>
</dbReference>
<dbReference type="PANTHER" id="PTHR43751:SF6">
    <property type="entry name" value="N-ACETYLGALACTOSAMINE-6-O-SULFATASE"/>
    <property type="match status" value="1"/>
</dbReference>
<reference evidence="4 5" key="1">
    <citation type="journal article" date="2011" name="J. Bacteriol.">
        <title>Genome sequence of 'Pedosphaera parvula' Ellin514, an aerobic Verrucomicrobial isolate from pasture soil.</title>
        <authorList>
            <person name="Kant R."/>
            <person name="van Passel M.W."/>
            <person name="Sangwan P."/>
            <person name="Palva A."/>
            <person name="Lucas S."/>
            <person name="Copeland A."/>
            <person name="Lapidus A."/>
            <person name="Glavina Del Rio T."/>
            <person name="Dalin E."/>
            <person name="Tice H."/>
            <person name="Bruce D."/>
            <person name="Goodwin L."/>
            <person name="Pitluck S."/>
            <person name="Chertkov O."/>
            <person name="Larimer F.W."/>
            <person name="Land M.L."/>
            <person name="Hauser L."/>
            <person name="Brettin T.S."/>
            <person name="Detter J.C."/>
            <person name="Han S."/>
            <person name="de Vos W.M."/>
            <person name="Janssen P.H."/>
            <person name="Smidt H."/>
        </authorList>
    </citation>
    <scope>NUCLEOTIDE SEQUENCE [LARGE SCALE GENOMIC DNA]</scope>
    <source>
        <strain evidence="4 5">Ellin514</strain>
    </source>
</reference>
<evidence type="ECO:0000259" key="3">
    <source>
        <dbReference type="Pfam" id="PF00884"/>
    </source>
</evidence>
<name>B9XK51_PEDPL</name>